<keyword evidence="1" id="KW-1133">Transmembrane helix</keyword>
<sequence>MMRWLALPSTYIVLPMLVACALTWLTYDVPPDYLEGLVWLVVSSLALAAADGIRGTRRMDWPALRSMHFAGTREGLVALAFAGAIAVFCFIDLVFFPIPLFDEPAAYASMAGGREHIRHVSDMCWVLVPIAMLCTDRRPLRWSLLALGFAFPILVIDRNRLFAALCALGLLMLLRRDRSRRLPWGRGLVLLVGGAATFSVLGIVRSGTLDYVTLPFDDLYRASPPGIKWLLLYATAGPYNFSAILAKGYTNASFLVNQLVPLAGSVATAGTDIPLDAKNINVGTEYFPFLMAWGAGGALLSMGLLYGMLAWSMRRLRDGVSLFALLIFLRMAYVCLMAPFAPQAFTWTNFGFIALCLLMQWLAWLLPVRSNSHGDRVATFG</sequence>
<gene>
    <name evidence="2" type="ORF">EZM97_06425</name>
</gene>
<protein>
    <recommendedName>
        <fullName evidence="4">Oligosaccharide repeat unit polymerase</fullName>
    </recommendedName>
</protein>
<feature type="transmembrane region" description="Helical" evidence="1">
    <location>
        <begin position="36"/>
        <end position="54"/>
    </location>
</feature>
<feature type="transmembrane region" description="Helical" evidence="1">
    <location>
        <begin position="347"/>
        <end position="366"/>
    </location>
</feature>
<keyword evidence="1" id="KW-0472">Membrane</keyword>
<evidence type="ECO:0000313" key="3">
    <source>
        <dbReference type="Proteomes" id="UP000291822"/>
    </source>
</evidence>
<organism evidence="2 3">
    <name type="scientific">Dyella soli</name>
    <dbReference type="NCBI Taxonomy" id="522319"/>
    <lineage>
        <taxon>Bacteria</taxon>
        <taxon>Pseudomonadati</taxon>
        <taxon>Pseudomonadota</taxon>
        <taxon>Gammaproteobacteria</taxon>
        <taxon>Lysobacterales</taxon>
        <taxon>Rhodanobacteraceae</taxon>
        <taxon>Dyella</taxon>
    </lineage>
</organism>
<dbReference type="PROSITE" id="PS51257">
    <property type="entry name" value="PROKAR_LIPOPROTEIN"/>
    <property type="match status" value="1"/>
</dbReference>
<reference evidence="2 3" key="1">
    <citation type="submission" date="2019-02" db="EMBL/GenBank/DDBJ databases">
        <title>Dyella amyloliquefaciens sp. nov., isolated from forest soil.</title>
        <authorList>
            <person name="Gao Z.-H."/>
            <person name="Qiu L.-H."/>
        </authorList>
    </citation>
    <scope>NUCLEOTIDE SEQUENCE [LARGE SCALE GENOMIC DNA]</scope>
    <source>
        <strain evidence="2 3">KACC 12747</strain>
    </source>
</reference>
<keyword evidence="1" id="KW-0812">Transmembrane</keyword>
<evidence type="ECO:0000313" key="2">
    <source>
        <dbReference type="EMBL" id="TCI13839.1"/>
    </source>
</evidence>
<evidence type="ECO:0000256" key="1">
    <source>
        <dbReference type="SAM" id="Phobius"/>
    </source>
</evidence>
<keyword evidence="3" id="KW-1185">Reference proteome</keyword>
<feature type="transmembrane region" description="Helical" evidence="1">
    <location>
        <begin position="320"/>
        <end position="341"/>
    </location>
</feature>
<feature type="transmembrane region" description="Helical" evidence="1">
    <location>
        <begin position="149"/>
        <end position="174"/>
    </location>
</feature>
<feature type="transmembrane region" description="Helical" evidence="1">
    <location>
        <begin position="186"/>
        <end position="204"/>
    </location>
</feature>
<proteinExistence type="predicted"/>
<dbReference type="AlphaFoldDB" id="A0A4R0Z1Z8"/>
<feature type="transmembrane region" description="Helical" evidence="1">
    <location>
        <begin position="75"/>
        <end position="98"/>
    </location>
</feature>
<evidence type="ECO:0008006" key="4">
    <source>
        <dbReference type="Google" id="ProtNLM"/>
    </source>
</evidence>
<dbReference type="Proteomes" id="UP000291822">
    <property type="component" value="Unassembled WGS sequence"/>
</dbReference>
<name>A0A4R0Z1Z8_9GAMM</name>
<accession>A0A4R0Z1Z8</accession>
<comment type="caution">
    <text evidence="2">The sequence shown here is derived from an EMBL/GenBank/DDBJ whole genome shotgun (WGS) entry which is preliminary data.</text>
</comment>
<feature type="transmembrane region" description="Helical" evidence="1">
    <location>
        <begin position="286"/>
        <end position="308"/>
    </location>
</feature>
<dbReference type="EMBL" id="SJTG01000001">
    <property type="protein sequence ID" value="TCI13839.1"/>
    <property type="molecule type" value="Genomic_DNA"/>
</dbReference>